<evidence type="ECO:0000259" key="2">
    <source>
        <dbReference type="Pfam" id="PF10277"/>
    </source>
</evidence>
<feature type="transmembrane region" description="Helical" evidence="1">
    <location>
        <begin position="72"/>
        <end position="92"/>
    </location>
</feature>
<evidence type="ECO:0000313" key="4">
    <source>
        <dbReference type="Proteomes" id="UP000218209"/>
    </source>
</evidence>
<name>A0A1X6P9S9_PORUM</name>
<dbReference type="OrthoDB" id="5867at2759"/>
<gene>
    <name evidence="3" type="ORF">BU14_0143s0013</name>
</gene>
<feature type="domain" description="CWH43-like N-terminal" evidence="2">
    <location>
        <begin position="25"/>
        <end position="272"/>
    </location>
</feature>
<feature type="transmembrane region" description="Helical" evidence="1">
    <location>
        <begin position="155"/>
        <end position="178"/>
    </location>
</feature>
<reference evidence="3 4" key="1">
    <citation type="submission" date="2017-03" db="EMBL/GenBank/DDBJ databases">
        <title>WGS assembly of Porphyra umbilicalis.</title>
        <authorList>
            <person name="Brawley S.H."/>
            <person name="Blouin N.A."/>
            <person name="Ficko-Blean E."/>
            <person name="Wheeler G.L."/>
            <person name="Lohr M."/>
            <person name="Goodson H.V."/>
            <person name="Jenkins J.W."/>
            <person name="Blaby-Haas C.E."/>
            <person name="Helliwell K.E."/>
            <person name="Chan C."/>
            <person name="Marriage T."/>
            <person name="Bhattacharya D."/>
            <person name="Klein A.S."/>
            <person name="Badis Y."/>
            <person name="Brodie J."/>
            <person name="Cao Y."/>
            <person name="Collen J."/>
            <person name="Dittami S.M."/>
            <person name="Gachon C.M."/>
            <person name="Green B.R."/>
            <person name="Karpowicz S."/>
            <person name="Kim J.W."/>
            <person name="Kudahl U."/>
            <person name="Lin S."/>
            <person name="Michel G."/>
            <person name="Mittag M."/>
            <person name="Olson B.J."/>
            <person name="Pangilinan J."/>
            <person name="Peng Y."/>
            <person name="Qiu H."/>
            <person name="Shu S."/>
            <person name="Singer J.T."/>
            <person name="Smith A.G."/>
            <person name="Sprecher B.N."/>
            <person name="Wagner V."/>
            <person name="Wang W."/>
            <person name="Wang Z.-Y."/>
            <person name="Yan J."/>
            <person name="Yarish C."/>
            <person name="Zoeuner-Riek S."/>
            <person name="Zhuang Y."/>
            <person name="Zou Y."/>
            <person name="Lindquist E.A."/>
            <person name="Grimwood J."/>
            <person name="Barry K."/>
            <person name="Rokhsar D.S."/>
            <person name="Schmutz J."/>
            <person name="Stiller J.W."/>
            <person name="Grossman A.R."/>
            <person name="Prochnik S.E."/>
        </authorList>
    </citation>
    <scope>NUCLEOTIDE SEQUENCE [LARGE SCALE GENOMIC DNA]</scope>
    <source>
        <strain evidence="3">4086291</strain>
    </source>
</reference>
<feature type="transmembrane region" description="Helical" evidence="1">
    <location>
        <begin position="120"/>
        <end position="143"/>
    </location>
</feature>
<dbReference type="Pfam" id="PF10277">
    <property type="entry name" value="Frag1"/>
    <property type="match status" value="1"/>
</dbReference>
<dbReference type="AlphaFoldDB" id="A0A1X6P9S9"/>
<feature type="transmembrane region" description="Helical" evidence="1">
    <location>
        <begin position="211"/>
        <end position="233"/>
    </location>
</feature>
<proteinExistence type="predicted"/>
<keyword evidence="4" id="KW-1185">Reference proteome</keyword>
<dbReference type="InterPro" id="IPR019402">
    <property type="entry name" value="CWH43_N"/>
</dbReference>
<keyword evidence="1" id="KW-0472">Membrane</keyword>
<dbReference type="Proteomes" id="UP000218209">
    <property type="component" value="Unassembled WGS sequence"/>
</dbReference>
<feature type="transmembrane region" description="Helical" evidence="1">
    <location>
        <begin position="248"/>
        <end position="271"/>
    </location>
</feature>
<evidence type="ECO:0000256" key="1">
    <source>
        <dbReference type="SAM" id="Phobius"/>
    </source>
</evidence>
<sequence>MPVTGVVGGCDTPPPTGPCLRINPAACTTACIATASVTLAACLTLTQYYPGRFHIHPLPYVSDAGLRDPERILLGAGLSLSGALFIPLSIAVRLHQRSLLSSLPPLIPVGGARSGRRIPVAIVATAIELAGRAGWGVFLFLVATASVPGRWLAHHAVAASFALCGAVWGGCSVGTLWLTSGGRVAPRPDGAGGTGGGPGAAVGSRARRVTVAAWLSALLCTIIVVFVAVWATVRLDMPPKIKNKDKRFVAMAILEYIGTGCFLSILGVLAAEVRGRVLIISLGDATEGRSG</sequence>
<keyword evidence="1" id="KW-1133">Transmembrane helix</keyword>
<accession>A0A1X6P9S9</accession>
<organism evidence="3 4">
    <name type="scientific">Porphyra umbilicalis</name>
    <name type="common">Purple laver</name>
    <name type="synonym">Red alga</name>
    <dbReference type="NCBI Taxonomy" id="2786"/>
    <lineage>
        <taxon>Eukaryota</taxon>
        <taxon>Rhodophyta</taxon>
        <taxon>Bangiophyceae</taxon>
        <taxon>Bangiales</taxon>
        <taxon>Bangiaceae</taxon>
        <taxon>Porphyra</taxon>
    </lineage>
</organism>
<keyword evidence="1" id="KW-0812">Transmembrane</keyword>
<protein>
    <recommendedName>
        <fullName evidence="2">CWH43-like N-terminal domain-containing protein</fullName>
    </recommendedName>
</protein>
<evidence type="ECO:0000313" key="3">
    <source>
        <dbReference type="EMBL" id="OSX77577.1"/>
    </source>
</evidence>
<dbReference type="EMBL" id="KV918834">
    <property type="protein sequence ID" value="OSX77577.1"/>
    <property type="molecule type" value="Genomic_DNA"/>
</dbReference>